<comment type="caution">
    <text evidence="1">The sequence shown here is derived from an EMBL/GenBank/DDBJ whole genome shotgun (WGS) entry which is preliminary data.</text>
</comment>
<name>A0AAN9UMY8_9PEZI</name>
<organism evidence="1 2">
    <name type="scientific">Diatrype stigma</name>
    <dbReference type="NCBI Taxonomy" id="117547"/>
    <lineage>
        <taxon>Eukaryota</taxon>
        <taxon>Fungi</taxon>
        <taxon>Dikarya</taxon>
        <taxon>Ascomycota</taxon>
        <taxon>Pezizomycotina</taxon>
        <taxon>Sordariomycetes</taxon>
        <taxon>Xylariomycetidae</taxon>
        <taxon>Xylariales</taxon>
        <taxon>Diatrypaceae</taxon>
        <taxon>Diatrype</taxon>
    </lineage>
</organism>
<accession>A0AAN9UMY8</accession>
<gene>
    <name evidence="1" type="ORF">SLS62_007557</name>
</gene>
<proteinExistence type="predicted"/>
<evidence type="ECO:0000313" key="1">
    <source>
        <dbReference type="EMBL" id="KAK7750478.1"/>
    </source>
</evidence>
<keyword evidence="2" id="KW-1185">Reference proteome</keyword>
<protein>
    <submittedName>
        <fullName evidence="1">Uncharacterized protein</fullName>
    </submittedName>
</protein>
<evidence type="ECO:0000313" key="2">
    <source>
        <dbReference type="Proteomes" id="UP001320420"/>
    </source>
</evidence>
<sequence>MGQGRIPQRRLLIALPNASNSRCGRDPREYLAPFSPDLLRPGAPVLRTLDQVRALSRRHKGDMRLEEVEGAVVLIQLSTSTHIGTVEGEALELVRRRLEQHRSSDSTGVTEDVVVSLEGRKQLTESRVGGGVGRTMSNCIAVRDCPKECLLLF</sequence>
<reference evidence="1 2" key="1">
    <citation type="submission" date="2024-02" db="EMBL/GenBank/DDBJ databases">
        <title>De novo assembly and annotation of 12 fungi associated with fruit tree decline syndrome in Ontario, Canada.</title>
        <authorList>
            <person name="Sulman M."/>
            <person name="Ellouze W."/>
            <person name="Ilyukhin E."/>
        </authorList>
    </citation>
    <scope>NUCLEOTIDE SEQUENCE [LARGE SCALE GENOMIC DNA]</scope>
    <source>
        <strain evidence="1 2">M11/M66-122</strain>
    </source>
</reference>
<dbReference type="EMBL" id="JAKJXP020000063">
    <property type="protein sequence ID" value="KAK7750478.1"/>
    <property type="molecule type" value="Genomic_DNA"/>
</dbReference>
<dbReference type="AlphaFoldDB" id="A0AAN9UMY8"/>
<dbReference type="Proteomes" id="UP001320420">
    <property type="component" value="Unassembled WGS sequence"/>
</dbReference>